<evidence type="ECO:0000256" key="1">
    <source>
        <dbReference type="SAM" id="Phobius"/>
    </source>
</evidence>
<evidence type="ECO:0000313" key="3">
    <source>
        <dbReference type="Proteomes" id="UP000023152"/>
    </source>
</evidence>
<gene>
    <name evidence="2" type="ORF">RFI_09513</name>
</gene>
<sequence length="327" mass="38402">MSLLLTGTQQTAEFITLVLIVKSLNLNLKWQAKRKLKIKKNSKILTSCISSITSKLINALSVMKRNSFLMVLVIADYINGRDEDKERPKWQHEGYIWKKFWQKKKPKGWLIAGVGSLVPLVNVVLMIVTTLIRGQDQNIWRFDRYFWHILLGFYWLISLVLEIQYLELAKDHIYGDDASISAGMSVMLLQGHFLFFFFFALGIHGFDRSFAPPFWRVMYIINKYVIILVLWVLFARIHSFRLSSLSLLIEMMFMIAIPLLFQWWQIWEYLTRASNRFSPIKCNWCCGIGDKLVLCWRAIVGSQYSYANVIAKRRNSKILPQNIDWKN</sequence>
<keyword evidence="1" id="KW-0812">Transmembrane</keyword>
<evidence type="ECO:0008006" key="4">
    <source>
        <dbReference type="Google" id="ProtNLM"/>
    </source>
</evidence>
<protein>
    <recommendedName>
        <fullName evidence="4">Transmembrane protein</fullName>
    </recommendedName>
</protein>
<feature type="transmembrane region" description="Helical" evidence="1">
    <location>
        <begin position="214"/>
        <end position="235"/>
    </location>
</feature>
<keyword evidence="3" id="KW-1185">Reference proteome</keyword>
<feature type="transmembrane region" description="Helical" evidence="1">
    <location>
        <begin position="178"/>
        <end position="202"/>
    </location>
</feature>
<feature type="transmembrane region" description="Helical" evidence="1">
    <location>
        <begin position="247"/>
        <end position="267"/>
    </location>
</feature>
<feature type="transmembrane region" description="Helical" evidence="1">
    <location>
        <begin position="145"/>
        <end position="166"/>
    </location>
</feature>
<name>X6NPJ4_RETFI</name>
<keyword evidence="1" id="KW-0472">Membrane</keyword>
<comment type="caution">
    <text evidence="2">The sequence shown here is derived from an EMBL/GenBank/DDBJ whole genome shotgun (WGS) entry which is preliminary data.</text>
</comment>
<dbReference type="Proteomes" id="UP000023152">
    <property type="component" value="Unassembled WGS sequence"/>
</dbReference>
<proteinExistence type="predicted"/>
<keyword evidence="1" id="KW-1133">Transmembrane helix</keyword>
<dbReference type="EMBL" id="ASPP01007142">
    <property type="protein sequence ID" value="ETO27619.1"/>
    <property type="molecule type" value="Genomic_DNA"/>
</dbReference>
<organism evidence="2 3">
    <name type="scientific">Reticulomyxa filosa</name>
    <dbReference type="NCBI Taxonomy" id="46433"/>
    <lineage>
        <taxon>Eukaryota</taxon>
        <taxon>Sar</taxon>
        <taxon>Rhizaria</taxon>
        <taxon>Retaria</taxon>
        <taxon>Foraminifera</taxon>
        <taxon>Monothalamids</taxon>
        <taxon>Reticulomyxidae</taxon>
        <taxon>Reticulomyxa</taxon>
    </lineage>
</organism>
<evidence type="ECO:0000313" key="2">
    <source>
        <dbReference type="EMBL" id="ETO27619.1"/>
    </source>
</evidence>
<reference evidence="2 3" key="1">
    <citation type="journal article" date="2013" name="Curr. Biol.">
        <title>The Genome of the Foraminiferan Reticulomyxa filosa.</title>
        <authorList>
            <person name="Glockner G."/>
            <person name="Hulsmann N."/>
            <person name="Schleicher M."/>
            <person name="Noegel A.A."/>
            <person name="Eichinger L."/>
            <person name="Gallinger C."/>
            <person name="Pawlowski J."/>
            <person name="Sierra R."/>
            <person name="Euteneuer U."/>
            <person name="Pillet L."/>
            <person name="Moustafa A."/>
            <person name="Platzer M."/>
            <person name="Groth M."/>
            <person name="Szafranski K."/>
            <person name="Schliwa M."/>
        </authorList>
    </citation>
    <scope>NUCLEOTIDE SEQUENCE [LARGE SCALE GENOMIC DNA]</scope>
</reference>
<feature type="transmembrane region" description="Helical" evidence="1">
    <location>
        <begin position="108"/>
        <end position="133"/>
    </location>
</feature>
<dbReference type="AlphaFoldDB" id="X6NPJ4"/>
<accession>X6NPJ4</accession>